<sequence>MDFLRNKKYNIVLIGESHFIMKNGFQSGLESEITNVFNLSLGASPAIQSLYEIIRNRSIFMEADLIIFGSNTVDVIQYNSLQLLPISIQVINWVYEELFFFRKKIFVFIAPNFQNLNQECVKQINYHHRKLCLYYGYNFIDMHDYYIENKLQAFQKIRDGAHDFNFIMRELGKNIIKNIDFFHLPLSSSIHNSNPNFRIFTFNDEIKNEIKKNSLYCEKIFPLESVFKLEKYIHYTPIGIHTWNSERNNNRQISIVNDVDTIKVFPKHPWMQFLDFYDRKFKITKDTKIVFTHKTNFIALFLADLNNKPKVEKIPDIFFENELKEKYNFNHLIPPIKWYKEIIDEYCGIVDPRKLAPLQNRINTLYSTVSLLEQDNIFLKKTLNSLSIKKLEIKTNSAKTRIQNQLSYKLGQAMIVNSKSFLGYIRMPFVLSYIYDKHKQEQKIYQEKIKKDPSLKLPSLESYPDYKEALKEKECFTYKLGKALIQANKTWYGGGYIKLLFEIRKLKRVIERK</sequence>
<evidence type="ECO:0008006" key="3">
    <source>
        <dbReference type="Google" id="ProtNLM"/>
    </source>
</evidence>
<evidence type="ECO:0000313" key="2">
    <source>
        <dbReference type="Proteomes" id="UP000094873"/>
    </source>
</evidence>
<accession>A0AA91FUK9</accession>
<comment type="caution">
    <text evidence="1">The sequence shown here is derived from an EMBL/GenBank/DDBJ whole genome shotgun (WGS) entry which is preliminary data.</text>
</comment>
<gene>
    <name evidence="1" type="ORF">A7X81_08200</name>
</gene>
<dbReference type="Proteomes" id="UP000094873">
    <property type="component" value="Unassembled WGS sequence"/>
</dbReference>
<name>A0AA91FUK9_9BACT</name>
<reference evidence="1 2" key="1">
    <citation type="submission" date="2016-05" db="EMBL/GenBank/DDBJ databases">
        <authorList>
            <person name="Caceres A."/>
            <person name="Munoz I."/>
            <person name="Iraola G."/>
            <person name="Diaz-Viraque F."/>
            <person name="Greif G."/>
            <person name="Collado L."/>
        </authorList>
    </citation>
    <scope>NUCLEOTIDE SEQUENCE [LARGE SCALE GENOMIC DNA]</scope>
    <source>
        <strain evidence="1 2">WBE38</strain>
    </source>
</reference>
<keyword evidence="2" id="KW-1185">Reference proteome</keyword>
<dbReference type="EMBL" id="LXSU01000074">
    <property type="protein sequence ID" value="OCX43351.1"/>
    <property type="molecule type" value="Genomic_DNA"/>
</dbReference>
<organism evidence="1 2">
    <name type="scientific">Campylobacter ornithocola</name>
    <dbReference type="NCBI Taxonomy" id="1848766"/>
    <lineage>
        <taxon>Bacteria</taxon>
        <taxon>Pseudomonadati</taxon>
        <taxon>Campylobacterota</taxon>
        <taxon>Epsilonproteobacteria</taxon>
        <taxon>Campylobacterales</taxon>
        <taxon>Campylobacteraceae</taxon>
        <taxon>Campylobacter</taxon>
    </lineage>
</organism>
<evidence type="ECO:0000313" key="1">
    <source>
        <dbReference type="EMBL" id="OCX43351.1"/>
    </source>
</evidence>
<proteinExistence type="predicted"/>
<dbReference type="AlphaFoldDB" id="A0AA91FUK9"/>
<protein>
    <recommendedName>
        <fullName evidence="3">Alpha-2,3-sialyltransferase</fullName>
    </recommendedName>
</protein>